<dbReference type="InterPro" id="IPR027080">
    <property type="entry name" value="Unc-13"/>
</dbReference>
<evidence type="ECO:0000256" key="2">
    <source>
        <dbReference type="ARBA" id="ARBA00016807"/>
    </source>
</evidence>
<proteinExistence type="predicted"/>
<keyword evidence="10" id="KW-1185">Reference proteome</keyword>
<dbReference type="Pfam" id="PF13873">
    <property type="entry name" value="Myb_DNA-bind_5"/>
    <property type="match status" value="1"/>
</dbReference>
<name>A0A8S4EMC0_PLUXY</name>
<keyword evidence="4" id="KW-0804">Transcription</keyword>
<dbReference type="GO" id="GO:0099525">
    <property type="term" value="P:presynaptic dense core vesicle exocytosis"/>
    <property type="evidence" value="ECO:0007669"/>
    <property type="project" value="TreeGrafter"/>
</dbReference>
<evidence type="ECO:0000313" key="9">
    <source>
        <dbReference type="EMBL" id="CAG9116769.1"/>
    </source>
</evidence>
<organism evidence="9 10">
    <name type="scientific">Plutella xylostella</name>
    <name type="common">Diamondback moth</name>
    <name type="synonym">Plutella maculipennis</name>
    <dbReference type="NCBI Taxonomy" id="51655"/>
    <lineage>
        <taxon>Eukaryota</taxon>
        <taxon>Metazoa</taxon>
        <taxon>Ecdysozoa</taxon>
        <taxon>Arthropoda</taxon>
        <taxon>Hexapoda</taxon>
        <taxon>Insecta</taxon>
        <taxon>Pterygota</taxon>
        <taxon>Neoptera</taxon>
        <taxon>Endopterygota</taxon>
        <taxon>Lepidoptera</taxon>
        <taxon>Glossata</taxon>
        <taxon>Ditrysia</taxon>
        <taxon>Yponomeutoidea</taxon>
        <taxon>Plutellidae</taxon>
        <taxon>Plutella</taxon>
    </lineage>
</organism>
<evidence type="ECO:0000313" key="10">
    <source>
        <dbReference type="Proteomes" id="UP000653454"/>
    </source>
</evidence>
<comment type="caution">
    <text evidence="9">The sequence shown here is derived from an EMBL/GenBank/DDBJ whole genome shotgun (WGS) entry which is preliminary data.</text>
</comment>
<feature type="region of interest" description="Disordered" evidence="7">
    <location>
        <begin position="138"/>
        <end position="170"/>
    </location>
</feature>
<comment type="function">
    <text evidence="5">Involved in transvection phenomena (= synapsis-dependent gene expression), where the synaptic pairing of chromosomes carrying genes with which zeste interacts influences the expression of these genes. Zeste binds to DNA and stimulates transcription from a nearby promoter.</text>
</comment>
<dbReference type="GO" id="GO:0035249">
    <property type="term" value="P:synaptic transmission, glutamatergic"/>
    <property type="evidence" value="ECO:0007669"/>
    <property type="project" value="TreeGrafter"/>
</dbReference>
<accession>A0A8S4EMC0</accession>
<keyword evidence="6" id="KW-0175">Coiled coil</keyword>
<dbReference type="PANTHER" id="PTHR10480:SF12">
    <property type="entry name" value="UNC-13, ISOFORM E"/>
    <property type="match status" value="1"/>
</dbReference>
<dbReference type="Proteomes" id="UP000653454">
    <property type="component" value="Unassembled WGS sequence"/>
</dbReference>
<protein>
    <recommendedName>
        <fullName evidence="2">Regulatory protein zeste</fullName>
    </recommendedName>
</protein>
<dbReference type="GO" id="GO:0005516">
    <property type="term" value="F:calmodulin binding"/>
    <property type="evidence" value="ECO:0007669"/>
    <property type="project" value="TreeGrafter"/>
</dbReference>
<dbReference type="EMBL" id="CAJHNJ030000019">
    <property type="protein sequence ID" value="CAG9116769.1"/>
    <property type="molecule type" value="Genomic_DNA"/>
</dbReference>
<dbReference type="GO" id="GO:0098831">
    <property type="term" value="C:presynaptic active zone cytoplasmic component"/>
    <property type="evidence" value="ECO:0007669"/>
    <property type="project" value="TreeGrafter"/>
</dbReference>
<dbReference type="GO" id="GO:0017075">
    <property type="term" value="F:syntaxin-1 binding"/>
    <property type="evidence" value="ECO:0007669"/>
    <property type="project" value="TreeGrafter"/>
</dbReference>
<gene>
    <name evidence="9" type="ORF">PLXY2_LOCUS6217</name>
</gene>
<dbReference type="GO" id="GO:0016081">
    <property type="term" value="P:synaptic vesicle docking"/>
    <property type="evidence" value="ECO:0007669"/>
    <property type="project" value="TreeGrafter"/>
</dbReference>
<evidence type="ECO:0000259" key="8">
    <source>
        <dbReference type="Pfam" id="PF13873"/>
    </source>
</evidence>
<keyword evidence="3" id="KW-0805">Transcription regulation</keyword>
<evidence type="ECO:0000256" key="4">
    <source>
        <dbReference type="ARBA" id="ARBA00023163"/>
    </source>
</evidence>
<evidence type="ECO:0000256" key="6">
    <source>
        <dbReference type="SAM" id="Coils"/>
    </source>
</evidence>
<feature type="domain" description="Myb/SANT-like DNA-binding" evidence="8">
    <location>
        <begin position="71"/>
        <end position="145"/>
    </location>
</feature>
<dbReference type="GO" id="GO:0042734">
    <property type="term" value="C:presynaptic membrane"/>
    <property type="evidence" value="ECO:0007669"/>
    <property type="project" value="TreeGrafter"/>
</dbReference>
<dbReference type="PANTHER" id="PTHR10480">
    <property type="entry name" value="PROTEIN UNC-13 HOMOLOG"/>
    <property type="match status" value="1"/>
</dbReference>
<dbReference type="GO" id="GO:0061789">
    <property type="term" value="P:dense core granule priming"/>
    <property type="evidence" value="ECO:0007669"/>
    <property type="project" value="TreeGrafter"/>
</dbReference>
<dbReference type="AlphaFoldDB" id="A0A8S4EMC0"/>
<comment type="subunit">
    <text evidence="1">Self-associates forming complexes of several hundred monomers.</text>
</comment>
<evidence type="ECO:0000256" key="3">
    <source>
        <dbReference type="ARBA" id="ARBA00023015"/>
    </source>
</evidence>
<dbReference type="GO" id="GO:0019992">
    <property type="term" value="F:diacylglycerol binding"/>
    <property type="evidence" value="ECO:0007669"/>
    <property type="project" value="InterPro"/>
</dbReference>
<evidence type="ECO:0000256" key="1">
    <source>
        <dbReference type="ARBA" id="ARBA00011764"/>
    </source>
</evidence>
<dbReference type="GO" id="GO:0031594">
    <property type="term" value="C:neuromuscular junction"/>
    <property type="evidence" value="ECO:0007669"/>
    <property type="project" value="TreeGrafter"/>
</dbReference>
<dbReference type="GO" id="GO:0030672">
    <property type="term" value="C:synaptic vesicle membrane"/>
    <property type="evidence" value="ECO:0007669"/>
    <property type="project" value="TreeGrafter"/>
</dbReference>
<dbReference type="GO" id="GO:0016082">
    <property type="term" value="P:synaptic vesicle priming"/>
    <property type="evidence" value="ECO:0007669"/>
    <property type="project" value="TreeGrafter"/>
</dbReference>
<feature type="compositionally biased region" description="Basic and acidic residues" evidence="7">
    <location>
        <begin position="138"/>
        <end position="155"/>
    </location>
</feature>
<dbReference type="GO" id="GO:0043195">
    <property type="term" value="C:terminal bouton"/>
    <property type="evidence" value="ECO:0007669"/>
    <property type="project" value="TreeGrafter"/>
</dbReference>
<evidence type="ECO:0000256" key="7">
    <source>
        <dbReference type="SAM" id="MobiDB-lite"/>
    </source>
</evidence>
<dbReference type="InterPro" id="IPR028002">
    <property type="entry name" value="Myb_DNA-bind_5"/>
</dbReference>
<evidence type="ECO:0000256" key="5">
    <source>
        <dbReference type="ARBA" id="ARBA00025466"/>
    </source>
</evidence>
<sequence>MTRIFSSLQYTCLHENLFHYLCEENGGAVTLPAARGDDAWKVYFNENPEEIVDEFAMRYGIEAIYQAMTERSVNFSKIEIDRLKRLVDKYKNVLLCKKTDASSTKQKENAWGSLQKDFNAVGDTARTVKQLKYKFENMKRSAKRDASRERQEMRRTGGGPPPAPPALDDTTDWLRSIMSTTLDGNEAIYDDDVIAPKFVAPPNIDKVDKVEPAISEGAIEIEEGTQDTVENIPSTGEKWALDTSTPYSFLKRPASSSLKRLAKKKIQKNYDAIMNTRQNLREKKIAVLEGTLDLELRKLQETIDQQKERHEQTLRFNEERHELEMEKLRLEILILKEKRDKNNK</sequence>
<reference evidence="9" key="1">
    <citation type="submission" date="2020-11" db="EMBL/GenBank/DDBJ databases">
        <authorList>
            <person name="Whiteford S."/>
        </authorList>
    </citation>
    <scope>NUCLEOTIDE SEQUENCE</scope>
</reference>
<feature type="coiled-coil region" evidence="6">
    <location>
        <begin position="263"/>
        <end position="338"/>
    </location>
</feature>